<feature type="transmembrane region" description="Helical" evidence="10">
    <location>
        <begin position="62"/>
        <end position="81"/>
    </location>
</feature>
<dbReference type="EMBL" id="CP004387">
    <property type="protein sequence ID" value="AJD47587.1"/>
    <property type="molecule type" value="Genomic_DNA"/>
</dbReference>
<dbReference type="HOGENOM" id="CLU_133067_0_4_6"/>
<reference evidence="11 12" key="1">
    <citation type="journal article" date="2012" name="J. Bacteriol.">
        <title>Genome sequence of an alkane-degrading bacterium, Alcanivorax pacificus type strain W11-5, isolated from deep sea sediment.</title>
        <authorList>
            <person name="Lai Q."/>
            <person name="Shao Z."/>
        </authorList>
    </citation>
    <scope>NUCLEOTIDE SEQUENCE [LARGE SCALE GENOMIC DNA]</scope>
    <source>
        <strain evidence="11 12">W11-5</strain>
    </source>
</reference>
<evidence type="ECO:0000256" key="5">
    <source>
        <dbReference type="ARBA" id="ARBA00022519"/>
    </source>
</evidence>
<accession>A0A0B4XMN4</accession>
<organism evidence="11 12">
    <name type="scientific">Isoalcanivorax pacificus W11-5</name>
    <dbReference type="NCBI Taxonomy" id="391936"/>
    <lineage>
        <taxon>Bacteria</taxon>
        <taxon>Pseudomonadati</taxon>
        <taxon>Pseudomonadota</taxon>
        <taxon>Gammaproteobacteria</taxon>
        <taxon>Oceanospirillales</taxon>
        <taxon>Alcanivoracaceae</taxon>
        <taxon>Isoalcanivorax</taxon>
    </lineage>
</organism>
<evidence type="ECO:0000256" key="8">
    <source>
        <dbReference type="ARBA" id="ARBA00023136"/>
    </source>
</evidence>
<comment type="similarity">
    <text evidence="9">Belongs to the drug/metabolite transporter (DMT) superfamily. Small multidrug resistance (SMR) (TC 2.A.7.1) family.</text>
</comment>
<dbReference type="GO" id="GO:1903711">
    <property type="term" value="P:spermidine transmembrane transport"/>
    <property type="evidence" value="ECO:0007669"/>
    <property type="project" value="TreeGrafter"/>
</dbReference>
<evidence type="ECO:0000313" key="12">
    <source>
        <dbReference type="Proteomes" id="UP000006764"/>
    </source>
</evidence>
<feature type="transmembrane region" description="Helical" evidence="10">
    <location>
        <begin position="87"/>
        <end position="105"/>
    </location>
</feature>
<evidence type="ECO:0000256" key="2">
    <source>
        <dbReference type="ARBA" id="ARBA00011359"/>
    </source>
</evidence>
<comment type="subcellular location">
    <subcellularLocation>
        <location evidence="1">Cell inner membrane</location>
        <topology evidence="1">Multi-pass membrane protein</topology>
    </subcellularLocation>
    <subcellularLocation>
        <location evidence="9">Cell membrane</location>
        <topology evidence="9">Multi-pass membrane protein</topology>
    </subcellularLocation>
</comment>
<dbReference type="NCBIfam" id="NF007934">
    <property type="entry name" value="PRK10650.1"/>
    <property type="match status" value="1"/>
</dbReference>
<dbReference type="KEGG" id="apac:S7S_05845"/>
<evidence type="ECO:0000256" key="10">
    <source>
        <dbReference type="SAM" id="Phobius"/>
    </source>
</evidence>
<dbReference type="OrthoDB" id="9808638at2"/>
<dbReference type="GO" id="GO:0015297">
    <property type="term" value="F:antiporter activity"/>
    <property type="evidence" value="ECO:0007669"/>
    <property type="project" value="TreeGrafter"/>
</dbReference>
<evidence type="ECO:0000256" key="3">
    <source>
        <dbReference type="ARBA" id="ARBA00021114"/>
    </source>
</evidence>
<dbReference type="PANTHER" id="PTHR30561:SF6">
    <property type="entry name" value="SPERMIDINE EXPORT PROTEIN MDTI"/>
    <property type="match status" value="1"/>
</dbReference>
<feature type="transmembrane region" description="Helical" evidence="10">
    <location>
        <begin position="29"/>
        <end position="50"/>
    </location>
</feature>
<dbReference type="GO" id="GO:0015220">
    <property type="term" value="F:choline transmembrane transporter activity"/>
    <property type="evidence" value="ECO:0007669"/>
    <property type="project" value="TreeGrafter"/>
</dbReference>
<dbReference type="PANTHER" id="PTHR30561">
    <property type="entry name" value="SMR FAMILY PROTON-DEPENDENT DRUG EFFLUX TRANSPORTER SUGE"/>
    <property type="match status" value="1"/>
</dbReference>
<keyword evidence="8 10" id="KW-0472">Membrane</keyword>
<dbReference type="AlphaFoldDB" id="A0A0B4XMN4"/>
<dbReference type="Gene3D" id="1.10.3730.20">
    <property type="match status" value="1"/>
</dbReference>
<dbReference type="InterPro" id="IPR000390">
    <property type="entry name" value="Small_drug/metabolite_transptr"/>
</dbReference>
<dbReference type="InterPro" id="IPR045324">
    <property type="entry name" value="Small_multidrug_res"/>
</dbReference>
<evidence type="ECO:0000256" key="1">
    <source>
        <dbReference type="ARBA" id="ARBA00004429"/>
    </source>
</evidence>
<gene>
    <name evidence="11" type="ORF">S7S_05845</name>
</gene>
<keyword evidence="5" id="KW-0997">Cell inner membrane</keyword>
<keyword evidence="4" id="KW-1003">Cell membrane</keyword>
<name>A0A0B4XMN4_9GAMM</name>
<dbReference type="SUPFAM" id="SSF103481">
    <property type="entry name" value="Multidrug resistance efflux transporter EmrE"/>
    <property type="match status" value="1"/>
</dbReference>
<dbReference type="GO" id="GO:0031460">
    <property type="term" value="P:glycine betaine transport"/>
    <property type="evidence" value="ECO:0007669"/>
    <property type="project" value="TreeGrafter"/>
</dbReference>
<keyword evidence="6 9" id="KW-0812">Transmembrane</keyword>
<comment type="subunit">
    <text evidence="2">Forms a complex with MdtJ.</text>
</comment>
<sequence>MNSPALLWLLLAVVLEVAANILLKYSNGFRRHGIAAVSILCVLGAFTALAQAVRDLDLAVAYALWGGFGVLATAAAGALLFGQRLDMRAGLGLLILCLGMGLLKFG</sequence>
<dbReference type="STRING" id="391936.S7S_05845"/>
<keyword evidence="7 10" id="KW-1133">Transmembrane helix</keyword>
<evidence type="ECO:0000256" key="4">
    <source>
        <dbReference type="ARBA" id="ARBA00022475"/>
    </source>
</evidence>
<dbReference type="InterPro" id="IPR037185">
    <property type="entry name" value="EmrE-like"/>
</dbReference>
<protein>
    <recommendedName>
        <fullName evidence="3">Spermidine export protein MdtI</fullName>
    </recommendedName>
</protein>
<dbReference type="RefSeq" id="WP_008737913.1">
    <property type="nucleotide sequence ID" value="NZ_CP004387.1"/>
</dbReference>
<dbReference type="GO" id="GO:0005886">
    <property type="term" value="C:plasma membrane"/>
    <property type="evidence" value="ECO:0007669"/>
    <property type="project" value="UniProtKB-SubCell"/>
</dbReference>
<dbReference type="Pfam" id="PF00893">
    <property type="entry name" value="Multi_Drug_Res"/>
    <property type="match status" value="1"/>
</dbReference>
<dbReference type="Proteomes" id="UP000006764">
    <property type="component" value="Chromosome"/>
</dbReference>
<evidence type="ECO:0000256" key="7">
    <source>
        <dbReference type="ARBA" id="ARBA00022989"/>
    </source>
</evidence>
<evidence type="ECO:0000256" key="9">
    <source>
        <dbReference type="RuleBase" id="RU003942"/>
    </source>
</evidence>
<evidence type="ECO:0000256" key="6">
    <source>
        <dbReference type="ARBA" id="ARBA00022692"/>
    </source>
</evidence>
<dbReference type="GO" id="GO:0015199">
    <property type="term" value="F:amino-acid betaine transmembrane transporter activity"/>
    <property type="evidence" value="ECO:0007669"/>
    <property type="project" value="TreeGrafter"/>
</dbReference>
<proteinExistence type="inferred from homology"/>
<keyword evidence="12" id="KW-1185">Reference proteome</keyword>
<evidence type="ECO:0000313" key="11">
    <source>
        <dbReference type="EMBL" id="AJD47587.1"/>
    </source>
</evidence>